<organism evidence="1 2">
    <name type="scientific">Dokdonella fugitiva</name>
    <dbReference type="NCBI Taxonomy" id="328517"/>
    <lineage>
        <taxon>Bacteria</taxon>
        <taxon>Pseudomonadati</taxon>
        <taxon>Pseudomonadota</taxon>
        <taxon>Gammaproteobacteria</taxon>
        <taxon>Lysobacterales</taxon>
        <taxon>Rhodanobacteraceae</taxon>
        <taxon>Dokdonella</taxon>
    </lineage>
</organism>
<dbReference type="RefSeq" id="WP_182529216.1">
    <property type="nucleotide sequence ID" value="NZ_JACGXL010000001.1"/>
</dbReference>
<evidence type="ECO:0000313" key="2">
    <source>
        <dbReference type="Proteomes" id="UP000550401"/>
    </source>
</evidence>
<dbReference type="AlphaFoldDB" id="A0A839EUL4"/>
<accession>A0A839EUL4</accession>
<sequence length="50" mass="5838">MNTRWWRTLETLLTAALFWIGMVIAYADHFDKATFFVALAIYLSPRESKA</sequence>
<dbReference type="EMBL" id="JACGXL010000001">
    <property type="protein sequence ID" value="MBA8886106.1"/>
    <property type="molecule type" value="Genomic_DNA"/>
</dbReference>
<proteinExistence type="predicted"/>
<reference evidence="1 2" key="1">
    <citation type="submission" date="2020-07" db="EMBL/GenBank/DDBJ databases">
        <title>Genomic Encyclopedia of Type Strains, Phase IV (KMG-V): Genome sequencing to study the core and pangenomes of soil and plant-associated prokaryotes.</title>
        <authorList>
            <person name="Whitman W."/>
        </authorList>
    </citation>
    <scope>NUCLEOTIDE SEQUENCE [LARGE SCALE GENOMIC DNA]</scope>
    <source>
        <strain evidence="1 2">RH2WT43</strain>
    </source>
</reference>
<dbReference type="Proteomes" id="UP000550401">
    <property type="component" value="Unassembled WGS sequence"/>
</dbReference>
<protein>
    <submittedName>
        <fullName evidence="1">Uncharacterized protein</fullName>
    </submittedName>
</protein>
<gene>
    <name evidence="1" type="ORF">FHW12_000297</name>
</gene>
<evidence type="ECO:0000313" key="1">
    <source>
        <dbReference type="EMBL" id="MBA8886106.1"/>
    </source>
</evidence>
<keyword evidence="2" id="KW-1185">Reference proteome</keyword>
<comment type="caution">
    <text evidence="1">The sequence shown here is derived from an EMBL/GenBank/DDBJ whole genome shotgun (WGS) entry which is preliminary data.</text>
</comment>
<name>A0A839EUL4_9GAMM</name>